<dbReference type="CDD" id="cd07039">
    <property type="entry name" value="TPP_PYR_POX"/>
    <property type="match status" value="1"/>
</dbReference>
<evidence type="ECO:0000256" key="4">
    <source>
        <dbReference type="SAM" id="MobiDB-lite"/>
    </source>
</evidence>
<evidence type="ECO:0000313" key="9">
    <source>
        <dbReference type="Proteomes" id="UP001501746"/>
    </source>
</evidence>
<dbReference type="Pfam" id="PF02775">
    <property type="entry name" value="TPP_enzyme_C"/>
    <property type="match status" value="1"/>
</dbReference>
<dbReference type="Gene3D" id="3.40.50.970">
    <property type="match status" value="2"/>
</dbReference>
<dbReference type="SUPFAM" id="SSF52467">
    <property type="entry name" value="DHS-like NAD/FAD-binding domain"/>
    <property type="match status" value="1"/>
</dbReference>
<evidence type="ECO:0000256" key="3">
    <source>
        <dbReference type="RuleBase" id="RU362132"/>
    </source>
</evidence>
<evidence type="ECO:0000256" key="2">
    <source>
        <dbReference type="ARBA" id="ARBA00023052"/>
    </source>
</evidence>
<dbReference type="InterPro" id="IPR029061">
    <property type="entry name" value="THDP-binding"/>
</dbReference>
<dbReference type="PANTHER" id="PTHR42981:SF2">
    <property type="entry name" value="PYRUVATE DEHYDROGENASE [UBIQUINONE]"/>
    <property type="match status" value="1"/>
</dbReference>
<dbReference type="Pfam" id="PF02776">
    <property type="entry name" value="TPP_enzyme_N"/>
    <property type="match status" value="1"/>
</dbReference>
<reference evidence="9" key="1">
    <citation type="journal article" date="2019" name="Int. J. Syst. Evol. Microbiol.">
        <title>The Global Catalogue of Microorganisms (GCM) 10K type strain sequencing project: providing services to taxonomists for standard genome sequencing and annotation.</title>
        <authorList>
            <consortium name="The Broad Institute Genomics Platform"/>
            <consortium name="The Broad Institute Genome Sequencing Center for Infectious Disease"/>
            <person name="Wu L."/>
            <person name="Ma J."/>
        </authorList>
    </citation>
    <scope>NUCLEOTIDE SEQUENCE [LARGE SCALE GENOMIC DNA]</scope>
    <source>
        <strain evidence="9">JCM 14323</strain>
    </source>
</reference>
<evidence type="ECO:0000313" key="8">
    <source>
        <dbReference type="EMBL" id="GAA1838607.1"/>
    </source>
</evidence>
<comment type="similarity">
    <text evidence="1 3">Belongs to the TPP enzyme family.</text>
</comment>
<comment type="caution">
    <text evidence="8">The sequence shown here is derived from an EMBL/GenBank/DDBJ whole genome shotgun (WGS) entry which is preliminary data.</text>
</comment>
<dbReference type="InterPro" id="IPR000399">
    <property type="entry name" value="TPP-bd_CS"/>
</dbReference>
<organism evidence="8 9">
    <name type="scientific">Agromyces salentinus</name>
    <dbReference type="NCBI Taxonomy" id="269421"/>
    <lineage>
        <taxon>Bacteria</taxon>
        <taxon>Bacillati</taxon>
        <taxon>Actinomycetota</taxon>
        <taxon>Actinomycetes</taxon>
        <taxon>Micrococcales</taxon>
        <taxon>Microbacteriaceae</taxon>
        <taxon>Agromyces</taxon>
    </lineage>
</organism>
<dbReference type="InterPro" id="IPR029035">
    <property type="entry name" value="DHS-like_NAD/FAD-binding_dom"/>
</dbReference>
<feature type="domain" description="Thiamine pyrophosphate enzyme central" evidence="5">
    <location>
        <begin position="220"/>
        <end position="350"/>
    </location>
</feature>
<dbReference type="SUPFAM" id="SSF52518">
    <property type="entry name" value="Thiamin diphosphate-binding fold (THDP-binding)"/>
    <property type="match status" value="2"/>
</dbReference>
<keyword evidence="2 3" id="KW-0786">Thiamine pyrophosphate</keyword>
<dbReference type="NCBIfam" id="NF006129">
    <property type="entry name" value="PRK08273.1"/>
    <property type="match status" value="1"/>
</dbReference>
<feature type="region of interest" description="Disordered" evidence="4">
    <location>
        <begin position="1"/>
        <end position="26"/>
    </location>
</feature>
<keyword evidence="9" id="KW-1185">Reference proteome</keyword>
<feature type="domain" description="Thiamine pyrophosphate enzyme N-terminal TPP-binding" evidence="7">
    <location>
        <begin position="26"/>
        <end position="139"/>
    </location>
</feature>
<dbReference type="Pfam" id="PF00205">
    <property type="entry name" value="TPP_enzyme_M"/>
    <property type="match status" value="1"/>
</dbReference>
<dbReference type="PROSITE" id="PS00187">
    <property type="entry name" value="TPP_ENZYMES"/>
    <property type="match status" value="1"/>
</dbReference>
<dbReference type="EMBL" id="BAAANK010000007">
    <property type="protein sequence ID" value="GAA1838607.1"/>
    <property type="molecule type" value="Genomic_DNA"/>
</dbReference>
<dbReference type="InterPro" id="IPR047211">
    <property type="entry name" value="POXB-like"/>
</dbReference>
<name>A0ABP4Z316_9MICO</name>
<feature type="compositionally biased region" description="Basic and acidic residues" evidence="4">
    <location>
        <begin position="10"/>
        <end position="22"/>
    </location>
</feature>
<accession>A0ABP4Z316</accession>
<evidence type="ECO:0000259" key="5">
    <source>
        <dbReference type="Pfam" id="PF00205"/>
    </source>
</evidence>
<dbReference type="Proteomes" id="UP001501746">
    <property type="component" value="Unassembled WGS sequence"/>
</dbReference>
<dbReference type="InterPro" id="IPR011766">
    <property type="entry name" value="TPP_enzyme_TPP-bd"/>
</dbReference>
<dbReference type="InterPro" id="IPR012001">
    <property type="entry name" value="Thiamin_PyroP_enz_TPP-bd_dom"/>
</dbReference>
<gene>
    <name evidence="8" type="ORF">GCM10009750_25430</name>
</gene>
<feature type="domain" description="Thiamine pyrophosphate enzyme TPP-binding" evidence="6">
    <location>
        <begin position="410"/>
        <end position="564"/>
    </location>
</feature>
<dbReference type="Gene3D" id="3.40.50.1220">
    <property type="entry name" value="TPP-binding domain"/>
    <property type="match status" value="1"/>
</dbReference>
<dbReference type="InterPro" id="IPR012000">
    <property type="entry name" value="Thiamin_PyroP_enz_cen_dom"/>
</dbReference>
<dbReference type="RefSeq" id="WP_157426755.1">
    <property type="nucleotide sequence ID" value="NZ_BAAANK010000007.1"/>
</dbReference>
<dbReference type="PANTHER" id="PTHR42981">
    <property type="entry name" value="PYRUVATE DEHYDROGENASE [UBIQUINONE]"/>
    <property type="match status" value="1"/>
</dbReference>
<proteinExistence type="inferred from homology"/>
<evidence type="ECO:0000256" key="1">
    <source>
        <dbReference type="ARBA" id="ARBA00007812"/>
    </source>
</evidence>
<dbReference type="InterPro" id="IPR047210">
    <property type="entry name" value="TPP_PYR_POXB-like"/>
</dbReference>
<evidence type="ECO:0000259" key="7">
    <source>
        <dbReference type="Pfam" id="PF02776"/>
    </source>
</evidence>
<sequence>MSESSEGQESESRESEGRESEGRQQTVADVIVARMREWGVDRVFGYSGDGINGVMDALRRADDAPAFVQARHEENAAFMAVAHAKYTGRVGVVTATQGPGGIHLLNGLYDAKLDGAPVVALVGQQMRSVLGSEYQQEVNLERLFADVAAQYATTVVAPEQVPSAIDQAFRTALATRTPTVVIVPHDVQTAPAAAPSGEHGHVSTAAEYRPPRVLPAAEDVDAAASVLGAGSRPVLLMGQGARGCADEVVAFAEHLGAAVVTSLLGKPYVDESLPFAAGTMGHLGTTASARVMDECDTLLIVGSSDPWTEFYPKPGQARAVQVDLDGRAVGRRYPIEVGLVGDAGETLRMLRERMPRADLAPWRERVREVVADWHRISDARADTAADPVNPEFAVRALNAHLPEDALVALDVGSVVYWYARQLRVPAGVDVHFSSTLASMGCGIPYGLAAKLHAPDRPVVVLAGDGGMQMAGIAELVTVADRWRSWADPRFVVLVLDNGDLAEVSWEQREVEGAPRFETSQALPGFPFARYAELLGLSGVIVDTPDDVDEAWTRALAADRPTVIQLISDRDVPMLPPFPQGEQALEQMRSALEAEGSAHAQGLLEAYARLEEG</sequence>
<protein>
    <submittedName>
        <fullName evidence="8">Thiamine pyrophosphate-requiring protein</fullName>
    </submittedName>
</protein>
<evidence type="ECO:0000259" key="6">
    <source>
        <dbReference type="Pfam" id="PF02775"/>
    </source>
</evidence>